<feature type="region of interest" description="Disordered" evidence="1">
    <location>
        <begin position="1"/>
        <end position="49"/>
    </location>
</feature>
<evidence type="ECO:0000256" key="1">
    <source>
        <dbReference type="SAM" id="MobiDB-lite"/>
    </source>
</evidence>
<dbReference type="Proteomes" id="UP000499080">
    <property type="component" value="Unassembled WGS sequence"/>
</dbReference>
<proteinExistence type="predicted"/>
<comment type="caution">
    <text evidence="2">The sequence shown here is derived from an EMBL/GenBank/DDBJ whole genome shotgun (WGS) entry which is preliminary data.</text>
</comment>
<keyword evidence="3" id="KW-1185">Reference proteome</keyword>
<accession>A0A4Y2L3F9</accession>
<name>A0A4Y2L3F9_ARAVE</name>
<gene>
    <name evidence="2" type="ORF">AVEN_274519_1</name>
</gene>
<organism evidence="2 3">
    <name type="scientific">Araneus ventricosus</name>
    <name type="common">Orbweaver spider</name>
    <name type="synonym">Epeira ventricosa</name>
    <dbReference type="NCBI Taxonomy" id="182803"/>
    <lineage>
        <taxon>Eukaryota</taxon>
        <taxon>Metazoa</taxon>
        <taxon>Ecdysozoa</taxon>
        <taxon>Arthropoda</taxon>
        <taxon>Chelicerata</taxon>
        <taxon>Arachnida</taxon>
        <taxon>Araneae</taxon>
        <taxon>Araneomorphae</taxon>
        <taxon>Entelegynae</taxon>
        <taxon>Araneoidea</taxon>
        <taxon>Araneidae</taxon>
        <taxon>Araneus</taxon>
    </lineage>
</organism>
<sequence length="195" mass="22662">MFQKCEPPVKAFTYDDSNAGEGDPLDKAEPNEPTLRYGTAEHPRSTGNEISKLPHTFKSKEGISIYLVFFEIQAQFWVANLLGLLPLEITNKIVLDPEERANDYEYVQNLLLQRFKLTPEKLDKETKVNTYNKLKDLVIIVQMKKREPIEFKVRFMDEWSNIVSPNELVEKLEVFEDAKKTLKPKFFGNSFKGRD</sequence>
<evidence type="ECO:0000313" key="2">
    <source>
        <dbReference type="EMBL" id="GBN08333.1"/>
    </source>
</evidence>
<reference evidence="2 3" key="1">
    <citation type="journal article" date="2019" name="Sci. Rep.">
        <title>Orb-weaving spider Araneus ventricosus genome elucidates the spidroin gene catalogue.</title>
        <authorList>
            <person name="Kono N."/>
            <person name="Nakamura H."/>
            <person name="Ohtoshi R."/>
            <person name="Moran D.A.P."/>
            <person name="Shinohara A."/>
            <person name="Yoshida Y."/>
            <person name="Fujiwara M."/>
            <person name="Mori M."/>
            <person name="Tomita M."/>
            <person name="Arakawa K."/>
        </authorList>
    </citation>
    <scope>NUCLEOTIDE SEQUENCE [LARGE SCALE GENOMIC DNA]</scope>
</reference>
<dbReference type="AlphaFoldDB" id="A0A4Y2L3F9"/>
<evidence type="ECO:0000313" key="3">
    <source>
        <dbReference type="Proteomes" id="UP000499080"/>
    </source>
</evidence>
<protein>
    <submittedName>
        <fullName evidence="2">Uncharacterized protein</fullName>
    </submittedName>
</protein>
<dbReference type="EMBL" id="BGPR01005253">
    <property type="protein sequence ID" value="GBN08333.1"/>
    <property type="molecule type" value="Genomic_DNA"/>
</dbReference>